<keyword evidence="5" id="KW-1185">Reference proteome</keyword>
<proteinExistence type="predicted"/>
<dbReference type="PANTHER" id="PTHR24074">
    <property type="entry name" value="CO-CHAPERONE PROTEIN DJLA"/>
    <property type="match status" value="1"/>
</dbReference>
<evidence type="ECO:0000256" key="2">
    <source>
        <dbReference type="SAM" id="Phobius"/>
    </source>
</evidence>
<dbReference type="EMBL" id="HG675479">
    <property type="protein sequence ID" value="CDJ41084.1"/>
    <property type="molecule type" value="Genomic_DNA"/>
</dbReference>
<name>U6KXN3_EIMTE</name>
<reference evidence="4" key="1">
    <citation type="submission" date="2013-10" db="EMBL/GenBank/DDBJ databases">
        <title>Genomic analysis of the causative agents of coccidiosis in chickens.</title>
        <authorList>
            <person name="Reid A.J."/>
            <person name="Blake D."/>
            <person name="Billington K."/>
            <person name="Browne H."/>
            <person name="Dunn M."/>
            <person name="Hung S."/>
            <person name="Kawahara F."/>
            <person name="Miranda-Saavedra D."/>
            <person name="Mourier T."/>
            <person name="Nagra H."/>
            <person name="Otto T.D."/>
            <person name="Rawlings N."/>
            <person name="Sanchez A."/>
            <person name="Sanders M."/>
            <person name="Subramaniam C."/>
            <person name="Tay Y."/>
            <person name="Dear P."/>
            <person name="Doerig C."/>
            <person name="Gruber A."/>
            <person name="Parkinson J."/>
            <person name="Shirley M."/>
            <person name="Wan K.L."/>
            <person name="Berriman M."/>
            <person name="Tomley F."/>
            <person name="Pain A."/>
        </authorList>
    </citation>
    <scope>NUCLEOTIDE SEQUENCE [LARGE SCALE GENOMIC DNA]</scope>
    <source>
        <strain evidence="4">Houghton</strain>
    </source>
</reference>
<feature type="compositionally biased region" description="Basic and acidic residues" evidence="1">
    <location>
        <begin position="122"/>
        <end position="134"/>
    </location>
</feature>
<keyword evidence="2" id="KW-0812">Transmembrane</keyword>
<gene>
    <name evidence="4" type="ORF">ETH_00018980</name>
</gene>
<evidence type="ECO:0000313" key="4">
    <source>
        <dbReference type="EMBL" id="CDJ41084.1"/>
    </source>
</evidence>
<evidence type="ECO:0000259" key="3">
    <source>
        <dbReference type="PROSITE" id="PS50076"/>
    </source>
</evidence>
<organism evidence="4 5">
    <name type="scientific">Eimeria tenella</name>
    <name type="common">Coccidian parasite</name>
    <dbReference type="NCBI Taxonomy" id="5802"/>
    <lineage>
        <taxon>Eukaryota</taxon>
        <taxon>Sar</taxon>
        <taxon>Alveolata</taxon>
        <taxon>Apicomplexa</taxon>
        <taxon>Conoidasida</taxon>
        <taxon>Coccidia</taxon>
        <taxon>Eucoccidiorida</taxon>
        <taxon>Eimeriorina</taxon>
        <taxon>Eimeriidae</taxon>
        <taxon>Eimeria</taxon>
    </lineage>
</organism>
<feature type="region of interest" description="Disordered" evidence="1">
    <location>
        <begin position="95"/>
        <end position="134"/>
    </location>
</feature>
<dbReference type="InterPro" id="IPR001623">
    <property type="entry name" value="DnaJ_domain"/>
</dbReference>
<feature type="domain" description="J" evidence="3">
    <location>
        <begin position="215"/>
        <end position="282"/>
    </location>
</feature>
<accession>U6KXN3</accession>
<keyword evidence="2" id="KW-1133">Transmembrane helix</keyword>
<dbReference type="CDD" id="cd06257">
    <property type="entry name" value="DnaJ"/>
    <property type="match status" value="1"/>
</dbReference>
<dbReference type="SUPFAM" id="SSF46565">
    <property type="entry name" value="Chaperone J-domain"/>
    <property type="match status" value="1"/>
</dbReference>
<dbReference type="GeneID" id="25252929"/>
<dbReference type="RefSeq" id="XP_013231834.1">
    <property type="nucleotide sequence ID" value="XM_013376380.1"/>
</dbReference>
<dbReference type="AlphaFoldDB" id="U6KXN3"/>
<feature type="region of interest" description="Disordered" evidence="1">
    <location>
        <begin position="1"/>
        <end position="79"/>
    </location>
</feature>
<dbReference type="PRINTS" id="PR00625">
    <property type="entry name" value="JDOMAIN"/>
</dbReference>
<dbReference type="SMART" id="SM00271">
    <property type="entry name" value="DnaJ"/>
    <property type="match status" value="1"/>
</dbReference>
<dbReference type="Proteomes" id="UP000030747">
    <property type="component" value="Unassembled WGS sequence"/>
</dbReference>
<protein>
    <submittedName>
        <fullName evidence="4">DnaJ domain-containing protein, putative</fullName>
    </submittedName>
</protein>
<dbReference type="PROSITE" id="PS50076">
    <property type="entry name" value="DNAJ_2"/>
    <property type="match status" value="1"/>
</dbReference>
<dbReference type="Pfam" id="PF00226">
    <property type="entry name" value="DnaJ"/>
    <property type="match status" value="1"/>
</dbReference>
<dbReference type="Gene3D" id="1.10.287.110">
    <property type="entry name" value="DnaJ domain"/>
    <property type="match status" value="1"/>
</dbReference>
<evidence type="ECO:0000256" key="1">
    <source>
        <dbReference type="SAM" id="MobiDB-lite"/>
    </source>
</evidence>
<dbReference type="InterPro" id="IPR050817">
    <property type="entry name" value="DjlA_DnaK_co-chaperone"/>
</dbReference>
<sequence length="599" mass="66233">MGTRQRKGKAVGAHGKGESFGDPTNLQQHLHWRGTAAEDTGIHKGTPAAEDRMASRNIQSNGRKGLQNEKGQKAKDTFSKAAALAESDIDDGSNLLGSGAHTLNAAGDQERVRKERERRRTKKEDRSRNRDMHAKQKKAFKGSLFSEFFQGISGRDIRSRVASWLVYIIVLSAIVGVAQCVMVCCVADMPGIFVLRALEEYYGMDGDVSGEQRLHYLSVLGLEDGASESDIRRSYRTLSVRWHPDRYPNCGANCQQRFQEIAAAYEYLMRKQRKSSVDDEAGERGESAEGEEYANVKVTSQGIVDFTNLGPNDVFPPTSDTKNVWSIMVHQDKDDWSQSVYEMWQESSRALGKYVKFGVISVRGRKGKDALKKLPINVKIFPAILLLTAGMHPEQYPNISRPSVESLNRFIADAFPSSLDVVDSDIWTVIAKFVLSVSARLLKSWLSSSASSQPLAAQYKAVIIPSAALASKPSLLVKHAAFANKHLFNFCFLSNIRSILTSEKEELVNVIENPPTWVTQLPPDSAAAKALKLPVHTEKLREQDLTSSSNILLFVDEGRGISRIQATLHTVRSKLLNPSTALALALDRFKEVGAGKKAK</sequence>
<reference evidence="4" key="2">
    <citation type="submission" date="2013-10" db="EMBL/GenBank/DDBJ databases">
        <authorList>
            <person name="Aslett M."/>
        </authorList>
    </citation>
    <scope>NUCLEOTIDE SEQUENCE [LARGE SCALE GENOMIC DNA]</scope>
    <source>
        <strain evidence="4">Houghton</strain>
    </source>
</reference>
<dbReference type="VEuPathDB" id="ToxoDB:ETH2_1548300"/>
<feature type="transmembrane region" description="Helical" evidence="2">
    <location>
        <begin position="164"/>
        <end position="189"/>
    </location>
</feature>
<evidence type="ECO:0000313" key="5">
    <source>
        <dbReference type="Proteomes" id="UP000030747"/>
    </source>
</evidence>
<dbReference type="InterPro" id="IPR036869">
    <property type="entry name" value="J_dom_sf"/>
</dbReference>
<feature type="compositionally biased region" description="Basic and acidic residues" evidence="1">
    <location>
        <begin position="66"/>
        <end position="78"/>
    </location>
</feature>
<dbReference type="OrthoDB" id="10250354at2759"/>
<keyword evidence="2" id="KW-0472">Membrane</keyword>
<dbReference type="VEuPathDB" id="ToxoDB:ETH_00018980"/>